<organism evidence="1 3">
    <name type="scientific">Cercospora beticola</name>
    <name type="common">Sugarbeet leaf spot fungus</name>
    <dbReference type="NCBI Taxonomy" id="122368"/>
    <lineage>
        <taxon>Eukaryota</taxon>
        <taxon>Fungi</taxon>
        <taxon>Dikarya</taxon>
        <taxon>Ascomycota</taxon>
        <taxon>Pezizomycotina</taxon>
        <taxon>Dothideomycetes</taxon>
        <taxon>Dothideomycetidae</taxon>
        <taxon>Mycosphaerellales</taxon>
        <taxon>Mycosphaerellaceae</taxon>
        <taxon>Cercospora</taxon>
    </lineage>
</organism>
<keyword evidence="4" id="KW-1185">Reference proteome</keyword>
<evidence type="ECO:0000313" key="4">
    <source>
        <dbReference type="Proteomes" id="UP001302367"/>
    </source>
</evidence>
<dbReference type="Proteomes" id="UP001302367">
    <property type="component" value="Chromosome 7"/>
</dbReference>
<reference evidence="1 3" key="1">
    <citation type="submission" date="2015-10" db="EMBL/GenBank/DDBJ databases">
        <title>The cercosporin biosynthetic gene cluster was horizontally transferred to several fungal lineages and shown to be expanded in Cercospora beticola based on microsynteny with recipient genomes.</title>
        <authorList>
            <person name="De Jonge R."/>
            <person name="Ebert M.K."/>
            <person name="Suttle J.C."/>
            <person name="Jurick Ii W.M."/>
            <person name="Secor G.A."/>
            <person name="Thomma B.P."/>
            <person name="Van De Peer Y."/>
            <person name="Bolton M.D."/>
        </authorList>
    </citation>
    <scope>NUCLEOTIDE SEQUENCE [LARGE SCALE GENOMIC DNA]</scope>
    <source>
        <strain evidence="1 3">09-40</strain>
    </source>
</reference>
<dbReference type="EMBL" id="LKMD01000106">
    <property type="protein sequence ID" value="PIA91509.1"/>
    <property type="molecule type" value="Genomic_DNA"/>
</dbReference>
<evidence type="ECO:0000313" key="2">
    <source>
        <dbReference type="EMBL" id="WPB05969.1"/>
    </source>
</evidence>
<reference evidence="2 4" key="2">
    <citation type="submission" date="2023-09" db="EMBL/GenBank/DDBJ databases">
        <title>Complete-Gapless Cercospora beticola genome.</title>
        <authorList>
            <person name="Wyatt N.A."/>
            <person name="Spanner R.E."/>
            <person name="Bolton M.D."/>
        </authorList>
    </citation>
    <scope>NUCLEOTIDE SEQUENCE [LARGE SCALE GENOMIC DNA]</scope>
    <source>
        <strain evidence="2">Cb09-40</strain>
    </source>
</reference>
<evidence type="ECO:0000313" key="3">
    <source>
        <dbReference type="Proteomes" id="UP000230605"/>
    </source>
</evidence>
<dbReference type="OrthoDB" id="5405126at2759"/>
<accession>A0A2G5HG55</accession>
<sequence>MISICTRCALRIHRASQQETQQIASRAFSQATTRSREFPTFAYTTNDDLNDALANLRNKHLVPAFLNKREQKLIFSPKQKDYLKENPQTIELGGEEIELQWINRLTDRPARKVLTQQALEQIFETRDDKAWTNVAKLLQANQILKKPVDERMQAKIVRKALNQGKIAHILAILQQSQKTGMSLKTPQVLDTLIQGFRDLAQRTNWDKAHTEKALKEMNLVALMLESEEHGGGGRLRKDDPRRSPKVLGVMLELAAVHAYKHLEGKDTTGVVHRYADRLLSCMDDAYVAPSEEALYLSERGPQTSFQQSIPVLHGTFLANKMLGEKMPQAEKARQVITNYEARLSGLAAVLESRASEKGTYDYVALESWQKMIRD</sequence>
<protein>
    <submittedName>
        <fullName evidence="1">Uncharacterized protein</fullName>
    </submittedName>
</protein>
<name>A0A2G5HG55_CERBT</name>
<dbReference type="AlphaFoldDB" id="A0A2G5HG55"/>
<gene>
    <name evidence="1" type="ORF">CB0940_09691</name>
    <name evidence="2" type="ORF">RHO25_010624</name>
</gene>
<dbReference type="Proteomes" id="UP000230605">
    <property type="component" value="Chromosome 7"/>
</dbReference>
<dbReference type="EMBL" id="CP134190">
    <property type="protein sequence ID" value="WPB05969.1"/>
    <property type="molecule type" value="Genomic_DNA"/>
</dbReference>
<evidence type="ECO:0000313" key="1">
    <source>
        <dbReference type="EMBL" id="PIA91509.1"/>
    </source>
</evidence>
<proteinExistence type="predicted"/>